<keyword evidence="2" id="KW-0677">Repeat</keyword>
<dbReference type="AlphaFoldDB" id="A0A811NYT6"/>
<keyword evidence="5" id="KW-0238">DNA-binding</keyword>
<evidence type="ECO:0000313" key="11">
    <source>
        <dbReference type="Proteomes" id="UP000604825"/>
    </source>
</evidence>
<name>A0A811NYT6_9POAL</name>
<dbReference type="OrthoDB" id="410307at2759"/>
<feature type="compositionally biased region" description="Basic and acidic residues" evidence="8">
    <location>
        <begin position="281"/>
        <end position="296"/>
    </location>
</feature>
<dbReference type="PROSITE" id="PS50103">
    <property type="entry name" value="ZF_C3H1"/>
    <property type="match status" value="2"/>
</dbReference>
<feature type="compositionally biased region" description="Low complexity" evidence="8">
    <location>
        <begin position="235"/>
        <end position="248"/>
    </location>
</feature>
<comment type="caution">
    <text evidence="10">The sequence shown here is derived from an EMBL/GenBank/DDBJ whole genome shotgun (WGS) entry which is preliminary data.</text>
</comment>
<dbReference type="SUPFAM" id="SSF90229">
    <property type="entry name" value="CCCH zinc finger"/>
    <property type="match status" value="2"/>
</dbReference>
<feature type="domain" description="C3H1-type" evidence="9">
    <location>
        <begin position="351"/>
        <end position="379"/>
    </location>
</feature>
<dbReference type="Proteomes" id="UP000604825">
    <property type="component" value="Unassembled WGS sequence"/>
</dbReference>
<dbReference type="InterPro" id="IPR000571">
    <property type="entry name" value="Znf_CCCH"/>
</dbReference>
<feature type="coiled-coil region" evidence="7">
    <location>
        <begin position="129"/>
        <end position="156"/>
    </location>
</feature>
<evidence type="ECO:0000256" key="7">
    <source>
        <dbReference type="SAM" id="Coils"/>
    </source>
</evidence>
<evidence type="ECO:0000256" key="5">
    <source>
        <dbReference type="ARBA" id="ARBA00023125"/>
    </source>
</evidence>
<dbReference type="InterPro" id="IPR045877">
    <property type="entry name" value="ZFP36-like"/>
</dbReference>
<evidence type="ECO:0000256" key="4">
    <source>
        <dbReference type="ARBA" id="ARBA00022833"/>
    </source>
</evidence>
<gene>
    <name evidence="10" type="ORF">NCGR_LOCUS20863</name>
</gene>
<proteinExistence type="predicted"/>
<evidence type="ECO:0000256" key="8">
    <source>
        <dbReference type="SAM" id="MobiDB-lite"/>
    </source>
</evidence>
<dbReference type="InterPro" id="IPR036855">
    <property type="entry name" value="Znf_CCCH_sf"/>
</dbReference>
<evidence type="ECO:0000256" key="3">
    <source>
        <dbReference type="ARBA" id="ARBA00022771"/>
    </source>
</evidence>
<dbReference type="GO" id="GO:0003677">
    <property type="term" value="F:DNA binding"/>
    <property type="evidence" value="ECO:0007669"/>
    <property type="project" value="UniProtKB-KW"/>
</dbReference>
<feature type="region of interest" description="Disordered" evidence="8">
    <location>
        <begin position="280"/>
        <end position="302"/>
    </location>
</feature>
<dbReference type="GO" id="GO:0003729">
    <property type="term" value="F:mRNA binding"/>
    <property type="evidence" value="ECO:0007669"/>
    <property type="project" value="InterPro"/>
</dbReference>
<dbReference type="Pfam" id="PF00642">
    <property type="entry name" value="zf-CCCH"/>
    <property type="match status" value="1"/>
</dbReference>
<dbReference type="PANTHER" id="PTHR12547:SF153">
    <property type="entry name" value="ZINC FINGER CCCH DOMAIN-CONTAINING PROTEIN 9"/>
    <property type="match status" value="1"/>
</dbReference>
<organism evidence="10 11">
    <name type="scientific">Miscanthus lutarioriparius</name>
    <dbReference type="NCBI Taxonomy" id="422564"/>
    <lineage>
        <taxon>Eukaryota</taxon>
        <taxon>Viridiplantae</taxon>
        <taxon>Streptophyta</taxon>
        <taxon>Embryophyta</taxon>
        <taxon>Tracheophyta</taxon>
        <taxon>Spermatophyta</taxon>
        <taxon>Magnoliopsida</taxon>
        <taxon>Liliopsida</taxon>
        <taxon>Poales</taxon>
        <taxon>Poaceae</taxon>
        <taxon>PACMAD clade</taxon>
        <taxon>Panicoideae</taxon>
        <taxon>Andropogonodae</taxon>
        <taxon>Andropogoneae</taxon>
        <taxon>Saccharinae</taxon>
        <taxon>Miscanthus</taxon>
    </lineage>
</organism>
<dbReference type="FunFam" id="4.10.1000.10:FF:000001">
    <property type="entry name" value="zinc finger CCCH domain-containing protein 15-like"/>
    <property type="match status" value="1"/>
</dbReference>
<sequence>MQEALISPGNAGQFHSALELKPFAFGDQRLAAPRYLNNLASVGGGDDALFRCSSPFSPSFGFSSPSPLATSSVSVSLSPSSSASFVDDCDTAAAADAAAAATGHRLQLARLALQYQEVADRYELCLARLADAADEAAALHRENAELRVANADLTRRLALLSGIGKQAAAAAIADEVRRLGFGDHKHAAKECAPEKPAVLPKSISVRSTDYLKMNKPKKVQAPATPAANNRKHRASNPTTNPSSVSPSSRLANLITPPLVNWHLTLLHAPLMRCTDQQRVYKGNDGDKKGEEPKEPPHTTAAGGMELDVYNQGMFKTELCNKWEETGACPYGDQCQFAHGVAELRPVIRHPRYKTQVCRMVLAGEVCSYGHRCHFRHTLTAAERLHLPRP</sequence>
<feature type="domain" description="C3H1-type" evidence="9">
    <location>
        <begin position="313"/>
        <end position="341"/>
    </location>
</feature>
<feature type="region of interest" description="Disordered" evidence="8">
    <location>
        <begin position="209"/>
        <end position="249"/>
    </location>
</feature>
<evidence type="ECO:0000256" key="6">
    <source>
        <dbReference type="PROSITE-ProRule" id="PRU00723"/>
    </source>
</evidence>
<dbReference type="PANTHER" id="PTHR12547">
    <property type="entry name" value="CCCH ZINC FINGER/TIS11-RELATED"/>
    <property type="match status" value="1"/>
</dbReference>
<feature type="zinc finger region" description="C3H1-type" evidence="6">
    <location>
        <begin position="313"/>
        <end position="341"/>
    </location>
</feature>
<reference evidence="10" key="1">
    <citation type="submission" date="2020-10" db="EMBL/GenBank/DDBJ databases">
        <authorList>
            <person name="Han B."/>
            <person name="Lu T."/>
            <person name="Zhao Q."/>
            <person name="Huang X."/>
            <person name="Zhao Y."/>
        </authorList>
    </citation>
    <scope>NUCLEOTIDE SEQUENCE</scope>
</reference>
<keyword evidence="1 6" id="KW-0479">Metal-binding</keyword>
<accession>A0A811NYT6</accession>
<dbReference type="EMBL" id="CAJGYO010000005">
    <property type="protein sequence ID" value="CAD6230633.1"/>
    <property type="molecule type" value="Genomic_DNA"/>
</dbReference>
<dbReference type="SMART" id="SM00356">
    <property type="entry name" value="ZnF_C3H1"/>
    <property type="match status" value="2"/>
</dbReference>
<keyword evidence="3 6" id="KW-0863">Zinc-finger</keyword>
<evidence type="ECO:0000256" key="1">
    <source>
        <dbReference type="ARBA" id="ARBA00022723"/>
    </source>
</evidence>
<evidence type="ECO:0000259" key="9">
    <source>
        <dbReference type="PROSITE" id="PS50103"/>
    </source>
</evidence>
<keyword evidence="7" id="KW-0175">Coiled coil</keyword>
<keyword evidence="4 6" id="KW-0862">Zinc</keyword>
<protein>
    <recommendedName>
        <fullName evidence="9">C3H1-type domain-containing protein</fullName>
    </recommendedName>
</protein>
<evidence type="ECO:0000256" key="2">
    <source>
        <dbReference type="ARBA" id="ARBA00022737"/>
    </source>
</evidence>
<keyword evidence="11" id="KW-1185">Reference proteome</keyword>
<dbReference type="FunFam" id="4.10.1000.10:FF:000002">
    <property type="entry name" value="Zinc finger protein 36, C3H1 type-like 1"/>
    <property type="match status" value="1"/>
</dbReference>
<evidence type="ECO:0000313" key="10">
    <source>
        <dbReference type="EMBL" id="CAD6230633.1"/>
    </source>
</evidence>
<dbReference type="GO" id="GO:0008270">
    <property type="term" value="F:zinc ion binding"/>
    <property type="evidence" value="ECO:0007669"/>
    <property type="project" value="UniProtKB-KW"/>
</dbReference>
<feature type="zinc finger region" description="C3H1-type" evidence="6">
    <location>
        <begin position="351"/>
        <end position="379"/>
    </location>
</feature>
<dbReference type="Gene3D" id="4.10.1000.10">
    <property type="entry name" value="Zinc finger, CCCH-type"/>
    <property type="match status" value="2"/>
</dbReference>